<keyword evidence="1" id="KW-0812">Transmembrane</keyword>
<dbReference type="EMBL" id="CAEZVY010000085">
    <property type="protein sequence ID" value="CAB4645020.1"/>
    <property type="molecule type" value="Genomic_DNA"/>
</dbReference>
<proteinExistence type="predicted"/>
<sequence>MDEQRDTGVPSHYPIAGLRAREVSGQTRAALRKKSSGSSGVSWSKVSLWSGIVSLALAPVFGIGVIPAILSIVLGHIAKHREPQSMSLSQVGLALSYIALVVGTAVLVFVALPIVFAFLVSAGYILSD</sequence>
<evidence type="ECO:0000313" key="2">
    <source>
        <dbReference type="EMBL" id="CAB4569185.1"/>
    </source>
</evidence>
<accession>A0A6J6K5P7</accession>
<dbReference type="AlphaFoldDB" id="A0A6J6K5P7"/>
<organism evidence="3">
    <name type="scientific">freshwater metagenome</name>
    <dbReference type="NCBI Taxonomy" id="449393"/>
    <lineage>
        <taxon>unclassified sequences</taxon>
        <taxon>metagenomes</taxon>
        <taxon>ecological metagenomes</taxon>
    </lineage>
</organism>
<feature type="transmembrane region" description="Helical" evidence="1">
    <location>
        <begin position="48"/>
        <end position="74"/>
    </location>
</feature>
<reference evidence="3" key="1">
    <citation type="submission" date="2020-05" db="EMBL/GenBank/DDBJ databases">
        <authorList>
            <person name="Chiriac C."/>
            <person name="Salcher M."/>
            <person name="Ghai R."/>
            <person name="Kavagutti S V."/>
        </authorList>
    </citation>
    <scope>NUCLEOTIDE SEQUENCE</scope>
</reference>
<gene>
    <name evidence="2" type="ORF">UFOPK1684_00603</name>
    <name evidence="3" type="ORF">UFOPK2158_00877</name>
</gene>
<keyword evidence="1" id="KW-0472">Membrane</keyword>
<evidence type="ECO:0000256" key="1">
    <source>
        <dbReference type="SAM" id="Phobius"/>
    </source>
</evidence>
<evidence type="ECO:0000313" key="3">
    <source>
        <dbReference type="EMBL" id="CAB4645020.1"/>
    </source>
</evidence>
<dbReference type="EMBL" id="CAEZTM010000020">
    <property type="protein sequence ID" value="CAB4569185.1"/>
    <property type="molecule type" value="Genomic_DNA"/>
</dbReference>
<name>A0A6J6K5P7_9ZZZZ</name>
<protein>
    <submittedName>
        <fullName evidence="3">Unannotated protein</fullName>
    </submittedName>
</protein>
<keyword evidence="1" id="KW-1133">Transmembrane helix</keyword>
<feature type="transmembrane region" description="Helical" evidence="1">
    <location>
        <begin position="95"/>
        <end position="126"/>
    </location>
</feature>